<reference evidence="2 3" key="3">
    <citation type="journal article" date="2022" name="Int. J. Syst. Evol. Microbiol.">
        <title>Strains of Bradyrhizobium barranii sp. nov. associated with legumes native to Canada are symbionts of soybeans and belong to different subspecies (subsp. barranii subsp. nov. and subsp. apii subsp. nov.) and symbiovars (sv. glycinearum and sv. septentrionale).</title>
        <authorList>
            <person name="Bromfield E.S.P."/>
            <person name="Cloutier S."/>
            <person name="Wasai-Hara S."/>
            <person name="Minamisawa K."/>
        </authorList>
    </citation>
    <scope>NUCLEOTIDE SEQUENCE [LARGE SCALE GENOMIC DNA]</scope>
    <source>
        <strain evidence="2 3">323S2</strain>
    </source>
</reference>
<reference evidence="2 3" key="1">
    <citation type="journal article" date="2017" name="Syst. Appl. Microbiol.">
        <title>Soybeans inoculated with root zone soils of Canadian native legumes harbour diverse and novel Bradyrhizobium spp. that possess agricultural potential.</title>
        <authorList>
            <person name="Bromfield E.S.P."/>
            <person name="Cloutier S."/>
            <person name="Tambong J.T."/>
            <person name="Tran Thi T.V."/>
        </authorList>
    </citation>
    <scope>NUCLEOTIDE SEQUENCE [LARGE SCALE GENOMIC DNA]</scope>
    <source>
        <strain evidence="2 3">323S2</strain>
    </source>
</reference>
<gene>
    <name evidence="2" type="ORF">G6321_00027930</name>
    <name evidence="1" type="ORF">G6321_40305</name>
</gene>
<sequence length="73" mass="7978">MMCERCEAMEDGLQSIVQWSEAYPLSVFPEPDLKKARAALEAAGISLDSISAHCMRHVITSVGEIARRALGDD</sequence>
<name>A0A7Z0QHD2_9BRAD</name>
<organism evidence="1">
    <name type="scientific">Bradyrhizobium barranii subsp. barranii</name>
    <dbReference type="NCBI Taxonomy" id="2823807"/>
    <lineage>
        <taxon>Bacteria</taxon>
        <taxon>Pseudomonadati</taxon>
        <taxon>Pseudomonadota</taxon>
        <taxon>Alphaproteobacteria</taxon>
        <taxon>Hyphomicrobiales</taxon>
        <taxon>Nitrobacteraceae</taxon>
        <taxon>Bradyrhizobium</taxon>
        <taxon>Bradyrhizobium barranii</taxon>
    </lineage>
</organism>
<accession>A0A7Z0QHD2</accession>
<dbReference type="EMBL" id="CP088280">
    <property type="protein sequence ID" value="UGX98737.1"/>
    <property type="molecule type" value="Genomic_DNA"/>
</dbReference>
<evidence type="ECO:0000313" key="3">
    <source>
        <dbReference type="Proteomes" id="UP000564836"/>
    </source>
</evidence>
<proteinExistence type="predicted"/>
<dbReference type="EMBL" id="JACBFH010000001">
    <property type="protein sequence ID" value="NYY94416.1"/>
    <property type="molecule type" value="Genomic_DNA"/>
</dbReference>
<dbReference type="RefSeq" id="WP_038976528.1">
    <property type="nucleotide sequence ID" value="NZ_CP088280.1"/>
</dbReference>
<evidence type="ECO:0000313" key="2">
    <source>
        <dbReference type="EMBL" id="UGX98737.1"/>
    </source>
</evidence>
<dbReference type="AlphaFoldDB" id="A0A7Z0QHD2"/>
<evidence type="ECO:0000313" key="1">
    <source>
        <dbReference type="EMBL" id="NYY94416.1"/>
    </source>
</evidence>
<dbReference type="Proteomes" id="UP000564836">
    <property type="component" value="Chromosome"/>
</dbReference>
<reference evidence="1" key="2">
    <citation type="submission" date="2020-06" db="EMBL/GenBank/DDBJ databases">
        <title>Whole Genome Sequence of Bradyrhizobium sp. Strain 323S2.</title>
        <authorList>
            <person name="Bromfield E.S.P."/>
        </authorList>
    </citation>
    <scope>NUCLEOTIDE SEQUENCE [LARGE SCALE GENOMIC DNA]</scope>
    <source>
        <strain evidence="1">323S2</strain>
    </source>
</reference>
<protein>
    <submittedName>
        <fullName evidence="1">Uncharacterized protein</fullName>
    </submittedName>
</protein>